<evidence type="ECO:0000313" key="3">
    <source>
        <dbReference type="Proteomes" id="UP000031970"/>
    </source>
</evidence>
<keyword evidence="1" id="KW-1133">Transmembrane helix</keyword>
<accession>A0ABD3ZZ72</accession>
<dbReference type="EMBL" id="JSXS01000013">
    <property type="protein sequence ID" value="KIL33449.1"/>
    <property type="molecule type" value="Genomic_DNA"/>
</dbReference>
<evidence type="ECO:0000256" key="1">
    <source>
        <dbReference type="SAM" id="Phobius"/>
    </source>
</evidence>
<comment type="caution">
    <text evidence="2">The sequence shown here is derived from an EMBL/GenBank/DDBJ whole genome shotgun (WGS) entry which is preliminary data.</text>
</comment>
<evidence type="ECO:0000313" key="2">
    <source>
        <dbReference type="EMBL" id="KIL33449.1"/>
    </source>
</evidence>
<dbReference type="Proteomes" id="UP000031970">
    <property type="component" value="Unassembled WGS sequence"/>
</dbReference>
<keyword evidence="1" id="KW-0472">Membrane</keyword>
<reference evidence="2 3" key="1">
    <citation type="submission" date="2014-11" db="EMBL/GenBank/DDBJ databases">
        <title>Draft Genome Sequences of Nine Bacillus subtilis Strains that Form Spores with High Heat-Resistance.</title>
        <authorList>
            <person name="Krawcyk A.O."/>
            <person name="Berendsen E.M."/>
            <person name="de Jong A."/>
            <person name="Holsappel S."/>
            <person name="Eijlander R.T."/>
            <person name="Wells-Bennik M."/>
            <person name="Kuipers O.P."/>
        </authorList>
    </citation>
    <scope>NUCLEOTIDE SEQUENCE [LARGE SCALE GENOMIC DNA]</scope>
    <source>
        <strain evidence="2 3">B4067</strain>
    </source>
</reference>
<protein>
    <submittedName>
        <fullName evidence="2">Uncharacterized protein</fullName>
    </submittedName>
</protein>
<sequence length="51" mass="5493">MITAFKILLMIVIAISLIGVIGETSSQELRNQMTAICITSIIDLVVAFAIL</sequence>
<dbReference type="AlphaFoldDB" id="A0ABD3ZZ72"/>
<organism evidence="2 3">
    <name type="scientific">Bacillus subtilis subsp. subtilis</name>
    <dbReference type="NCBI Taxonomy" id="135461"/>
    <lineage>
        <taxon>Bacteria</taxon>
        <taxon>Bacillati</taxon>
        <taxon>Bacillota</taxon>
        <taxon>Bacilli</taxon>
        <taxon>Bacillales</taxon>
        <taxon>Bacillaceae</taxon>
        <taxon>Bacillus</taxon>
    </lineage>
</organism>
<dbReference type="RefSeq" id="WP_200889511.1">
    <property type="nucleotide sequence ID" value="NZ_JSXS01000013.1"/>
</dbReference>
<feature type="transmembrane region" description="Helical" evidence="1">
    <location>
        <begin position="32"/>
        <end position="50"/>
    </location>
</feature>
<proteinExistence type="predicted"/>
<gene>
    <name evidence="2" type="ORF">B4067_4668</name>
</gene>
<keyword evidence="1" id="KW-0812">Transmembrane</keyword>
<name>A0ABD3ZZ72_BACIU</name>